<feature type="compositionally biased region" description="Low complexity" evidence="10">
    <location>
        <begin position="1088"/>
        <end position="1101"/>
    </location>
</feature>
<organism evidence="13 14">
    <name type="scientific">Cuscuta campestris</name>
    <dbReference type="NCBI Taxonomy" id="132261"/>
    <lineage>
        <taxon>Eukaryota</taxon>
        <taxon>Viridiplantae</taxon>
        <taxon>Streptophyta</taxon>
        <taxon>Embryophyta</taxon>
        <taxon>Tracheophyta</taxon>
        <taxon>Spermatophyta</taxon>
        <taxon>Magnoliopsida</taxon>
        <taxon>eudicotyledons</taxon>
        <taxon>Gunneridae</taxon>
        <taxon>Pentapetalae</taxon>
        <taxon>asterids</taxon>
        <taxon>lamiids</taxon>
        <taxon>Solanales</taxon>
        <taxon>Convolvulaceae</taxon>
        <taxon>Cuscuteae</taxon>
        <taxon>Cuscuta</taxon>
        <taxon>Cuscuta subgen. Grammica</taxon>
        <taxon>Cuscuta sect. Cleistogrammica</taxon>
    </lineage>
</organism>
<dbReference type="SMART" id="SM00220">
    <property type="entry name" value="S_TKc"/>
    <property type="match status" value="1"/>
</dbReference>
<evidence type="ECO:0000313" key="13">
    <source>
        <dbReference type="EMBL" id="VFQ73337.1"/>
    </source>
</evidence>
<dbReference type="InterPro" id="IPR011009">
    <property type="entry name" value="Kinase-like_dom_sf"/>
</dbReference>
<dbReference type="FunFam" id="1.10.510.10:FF:000498">
    <property type="entry name" value="U-box domain-containing protein 51"/>
    <property type="match status" value="1"/>
</dbReference>
<dbReference type="PANTHER" id="PTHR45647">
    <property type="entry name" value="OS02G0152300 PROTEIN"/>
    <property type="match status" value="1"/>
</dbReference>
<evidence type="ECO:0000256" key="10">
    <source>
        <dbReference type="SAM" id="MobiDB-lite"/>
    </source>
</evidence>
<dbReference type="AlphaFoldDB" id="A0A484LAA8"/>
<dbReference type="InterPro" id="IPR000719">
    <property type="entry name" value="Prot_kinase_dom"/>
</dbReference>
<feature type="domain" description="Protein kinase" evidence="12">
    <location>
        <begin position="782"/>
        <end position="1045"/>
    </location>
</feature>
<keyword evidence="11" id="KW-1133">Transmembrane helix</keyword>
<dbReference type="SUPFAM" id="SSF56112">
    <property type="entry name" value="Protein kinase-like (PK-like)"/>
    <property type="match status" value="1"/>
</dbReference>
<dbReference type="EMBL" id="OOIL02001171">
    <property type="protein sequence ID" value="VFQ73337.1"/>
    <property type="molecule type" value="Genomic_DNA"/>
</dbReference>
<keyword evidence="4" id="KW-0808">Transferase</keyword>
<keyword evidence="6" id="KW-0833">Ubl conjugation pathway</keyword>
<keyword evidence="8 9" id="KW-0175">Coiled coil</keyword>
<protein>
    <recommendedName>
        <fullName evidence="3">RING-type E3 ubiquitin transferase</fullName>
        <ecNumber evidence="3">2.3.2.27</ecNumber>
    </recommendedName>
</protein>
<sequence length="1101" mass="122976">MEWKKGYLDVILVPIGCLICIGYHVWLWHKVRTQPLTTIIGTNAVGRRLWVSAIMKDNEKKNILAVQTLRNSIMGSTLMATTSILLSCGLAAIISSTYSIKKPLNDAVYGAHGEFMVALKYVALLLVFVSSFVCHSLSIRFANQVNFLVNCPPDPTGIVGPGYVTRLLETSFALNAVGNRLFYSALPMLLWIFGPVLVFLCYLTMVPLFYNLDFVFHVDNKGIKKDDPYNNNDHIHNPNTINDLSWETNVKVEANQDPCSDFIGGKGEQWNVIFLTFLILIPHNSSNGNPFGSHNPMAMVGVNFSYLDEGKSFIWLFLETYDKGERGEMWGSMPTMNVQAGKERNKLVAVAIDKDRGSQMALKWSLDNLIAKNQTIVLVHVNLTQRPNQDHGVYDENGLTSREMDPQSKDLFLPFRVYCTRKDVRCHEVLLEDLDPVKAIVEYVNRVGVEILILGAAAKGGLLRFKAKDIPGNVLKGVPDFCTVYVISKTGKISSTRSASRPVPFTHPLRHQLDSTKPNAAGTLFPSKTVELPGDSRSISEPSSARSKNDIKSPFTHRRAPNGKPYELSRPDNDISFVSSGRASVDSCFPSYNDSFEDGPTPPRLSGFSEFETNSFESSNFGRRSVDLSPSELSFVSMDSDRMSISGMDDVEAEMRRLKQELKQTMEMYSTACKEALSARQKAMELQRWKMEEQKRLEEARLAEEAALALAEKEKAKSKVAIEHAEAVRRIAELEAEKRISAEMRALREADERSTVMGQMSHTCFRYRRYTIEEIEAATDNFSKSLIIGEGGYGPVYKCYMDHTSVAVKALRADAAHGRQQFQQEVEVLSCIRHPNMVLLLGACPEYGCLVYEYMSNGSLEDRLFQTGKTPPLSWQQRFRIAAEIGTGLLFLHQTKPEPIVHRDLKPGNILLDRNFVSKISDVGLARLVPHSVADTVTQYRMTSTAGTFCYIDPEYQQTGMLGIKSDVYSLGIIFLQILTAKPPMGLTHLVERAIEAGTFAEMLDPAVTNWPVEEALSLAKLSLKCAELRRKDRPDLGQVVMPELEKLRALAEENTFPSSLYYPGCSPNHSQVSVSQENLSYPTTGHSGYDSYRSSSSNGL</sequence>
<evidence type="ECO:0000256" key="2">
    <source>
        <dbReference type="ARBA" id="ARBA00004906"/>
    </source>
</evidence>
<evidence type="ECO:0000256" key="4">
    <source>
        <dbReference type="ARBA" id="ARBA00022679"/>
    </source>
</evidence>
<feature type="compositionally biased region" description="Low complexity" evidence="10">
    <location>
        <begin position="536"/>
        <end position="546"/>
    </location>
</feature>
<evidence type="ECO:0000256" key="7">
    <source>
        <dbReference type="ARBA" id="ARBA00022840"/>
    </source>
</evidence>
<keyword evidence="11" id="KW-0472">Membrane</keyword>
<reference evidence="13 14" key="1">
    <citation type="submission" date="2018-04" db="EMBL/GenBank/DDBJ databases">
        <authorList>
            <person name="Vogel A."/>
        </authorList>
    </citation>
    <scope>NUCLEOTIDE SEQUENCE [LARGE SCALE GENOMIC DNA]</scope>
</reference>
<dbReference type="CDD" id="cd01989">
    <property type="entry name" value="USP_STK_Ubox_N"/>
    <property type="match status" value="1"/>
</dbReference>
<dbReference type="InterPro" id="IPR008271">
    <property type="entry name" value="Ser/Thr_kinase_AS"/>
</dbReference>
<dbReference type="EC" id="2.3.2.27" evidence="3"/>
<evidence type="ECO:0000256" key="11">
    <source>
        <dbReference type="SAM" id="Phobius"/>
    </source>
</evidence>
<feature type="region of interest" description="Disordered" evidence="10">
    <location>
        <begin position="1073"/>
        <end position="1101"/>
    </location>
</feature>
<evidence type="ECO:0000256" key="8">
    <source>
        <dbReference type="ARBA" id="ARBA00023054"/>
    </source>
</evidence>
<feature type="transmembrane region" description="Helical" evidence="11">
    <location>
        <begin position="189"/>
        <end position="210"/>
    </location>
</feature>
<dbReference type="SUPFAM" id="SSF52402">
    <property type="entry name" value="Adenine nucleotide alpha hydrolases-like"/>
    <property type="match status" value="1"/>
</dbReference>
<feature type="transmembrane region" description="Helical" evidence="11">
    <location>
        <begin position="6"/>
        <end position="26"/>
    </location>
</feature>
<gene>
    <name evidence="13" type="ORF">CCAM_LOCUS15113</name>
</gene>
<dbReference type="InterPro" id="IPR006747">
    <property type="entry name" value="DUF599"/>
</dbReference>
<dbReference type="Gene3D" id="1.10.510.10">
    <property type="entry name" value="Transferase(Phosphotransferase) domain 1"/>
    <property type="match status" value="1"/>
</dbReference>
<evidence type="ECO:0000256" key="6">
    <source>
        <dbReference type="ARBA" id="ARBA00022786"/>
    </source>
</evidence>
<dbReference type="PROSITE" id="PS50011">
    <property type="entry name" value="PROTEIN_KINASE_DOM"/>
    <property type="match status" value="1"/>
</dbReference>
<dbReference type="PANTHER" id="PTHR45647:SF132">
    <property type="entry name" value="KINASE WITH ADENINE NUCLEOTIDE ALPHA HYDROLASES-LIKE DOMAIN-CONTAINING PROTEIN"/>
    <property type="match status" value="1"/>
</dbReference>
<dbReference type="OrthoDB" id="4062651at2759"/>
<dbReference type="InterPro" id="IPR051348">
    <property type="entry name" value="U-box_ubiquitin_ligases"/>
</dbReference>
<dbReference type="Proteomes" id="UP000595140">
    <property type="component" value="Unassembled WGS sequence"/>
</dbReference>
<feature type="transmembrane region" description="Helical" evidence="11">
    <location>
        <begin position="78"/>
        <end position="98"/>
    </location>
</feature>
<name>A0A484LAA8_9ASTE</name>
<comment type="pathway">
    <text evidence="2">Protein modification; protein ubiquitination.</text>
</comment>
<keyword evidence="14" id="KW-1185">Reference proteome</keyword>
<evidence type="ECO:0000256" key="5">
    <source>
        <dbReference type="ARBA" id="ARBA00022741"/>
    </source>
</evidence>
<dbReference type="PROSITE" id="PS00108">
    <property type="entry name" value="PROTEIN_KINASE_ST"/>
    <property type="match status" value="1"/>
</dbReference>
<keyword evidence="7" id="KW-0067">ATP-binding</keyword>
<feature type="region of interest" description="Disordered" evidence="10">
    <location>
        <begin position="496"/>
        <end position="572"/>
    </location>
</feature>
<dbReference type="InterPro" id="IPR006016">
    <property type="entry name" value="UspA"/>
</dbReference>
<evidence type="ECO:0000256" key="9">
    <source>
        <dbReference type="SAM" id="Coils"/>
    </source>
</evidence>
<dbReference type="FunFam" id="3.30.200.20:FF:000162">
    <property type="entry name" value="Adenine nucleotide alpha hydrolase-like domain kinase"/>
    <property type="match status" value="1"/>
</dbReference>
<dbReference type="Gene3D" id="3.40.50.620">
    <property type="entry name" value="HUPs"/>
    <property type="match status" value="1"/>
</dbReference>
<dbReference type="Pfam" id="PF00582">
    <property type="entry name" value="Usp"/>
    <property type="match status" value="1"/>
</dbReference>
<comment type="catalytic activity">
    <reaction evidence="1">
        <text>S-ubiquitinyl-[E2 ubiquitin-conjugating enzyme]-L-cysteine + [acceptor protein]-L-lysine = [E2 ubiquitin-conjugating enzyme]-L-cysteine + N(6)-ubiquitinyl-[acceptor protein]-L-lysine.</text>
        <dbReference type="EC" id="2.3.2.27"/>
    </reaction>
</comment>
<proteinExistence type="predicted"/>
<keyword evidence="5" id="KW-0547">Nucleotide-binding</keyword>
<feature type="compositionally biased region" description="Polar residues" evidence="10">
    <location>
        <begin position="1073"/>
        <end position="1087"/>
    </location>
</feature>
<dbReference type="InterPro" id="IPR014729">
    <property type="entry name" value="Rossmann-like_a/b/a_fold"/>
</dbReference>
<evidence type="ECO:0000256" key="3">
    <source>
        <dbReference type="ARBA" id="ARBA00012483"/>
    </source>
</evidence>
<dbReference type="Pfam" id="PF04654">
    <property type="entry name" value="DUF599"/>
    <property type="match status" value="1"/>
</dbReference>
<dbReference type="GO" id="GO:0061630">
    <property type="term" value="F:ubiquitin protein ligase activity"/>
    <property type="evidence" value="ECO:0007669"/>
    <property type="project" value="UniProtKB-EC"/>
</dbReference>
<evidence type="ECO:0000313" key="14">
    <source>
        <dbReference type="Proteomes" id="UP000595140"/>
    </source>
</evidence>
<feature type="coiled-coil region" evidence="9">
    <location>
        <begin position="648"/>
        <end position="737"/>
    </location>
</feature>
<dbReference type="GO" id="GO:0005524">
    <property type="term" value="F:ATP binding"/>
    <property type="evidence" value="ECO:0007669"/>
    <property type="project" value="UniProtKB-KW"/>
</dbReference>
<dbReference type="Pfam" id="PF00069">
    <property type="entry name" value="Pkinase"/>
    <property type="match status" value="1"/>
</dbReference>
<dbReference type="GO" id="GO:0004672">
    <property type="term" value="F:protein kinase activity"/>
    <property type="evidence" value="ECO:0007669"/>
    <property type="project" value="InterPro"/>
</dbReference>
<feature type="transmembrane region" description="Helical" evidence="11">
    <location>
        <begin position="118"/>
        <end position="137"/>
    </location>
</feature>
<evidence type="ECO:0000256" key="1">
    <source>
        <dbReference type="ARBA" id="ARBA00000900"/>
    </source>
</evidence>
<keyword evidence="11" id="KW-0812">Transmembrane</keyword>
<dbReference type="Gene3D" id="3.30.200.20">
    <property type="entry name" value="Phosphorylase Kinase, domain 1"/>
    <property type="match status" value="1"/>
</dbReference>
<evidence type="ECO:0000259" key="12">
    <source>
        <dbReference type="PROSITE" id="PS50011"/>
    </source>
</evidence>
<accession>A0A484LAA8</accession>